<keyword evidence="2" id="KW-1185">Reference proteome</keyword>
<gene>
    <name evidence="1" type="ordered locus">MHC_01670</name>
</gene>
<proteinExistence type="predicted"/>
<dbReference type="KEGG" id="mhe:MHC_01670"/>
<evidence type="ECO:0000313" key="2">
    <source>
        <dbReference type="Proteomes" id="UP000009135"/>
    </source>
</evidence>
<dbReference type="STRING" id="1111676.MHC_01670"/>
<dbReference type="OrthoDB" id="9824099at2"/>
<dbReference type="AlphaFoldDB" id="H6N6C8"/>
<name>H6N6C8_MYCHN</name>
<dbReference type="EMBL" id="CP003199">
    <property type="protein sequence ID" value="AEW45200.1"/>
    <property type="molecule type" value="Genomic_DNA"/>
</dbReference>
<accession>H6N6C8</accession>
<protein>
    <submittedName>
        <fullName evidence="1">Uncharacterized protein</fullName>
    </submittedName>
</protein>
<organism evidence="1 2">
    <name type="scientific">Mycoplasma haemocanis (strain Illinois)</name>
    <dbReference type="NCBI Taxonomy" id="1111676"/>
    <lineage>
        <taxon>Bacteria</taxon>
        <taxon>Bacillati</taxon>
        <taxon>Mycoplasmatota</taxon>
        <taxon>Mollicutes</taxon>
        <taxon>Mycoplasmataceae</taxon>
        <taxon>Mycoplasma</taxon>
    </lineage>
</organism>
<sequence length="225" mass="24869">MNSVALKAALALVGVGGVVGGGFLVKNHISSEYGKSTIKDLIDKSKTKIAVTKDEHWSKLWDQYKKDNENNGVGKDSWKLEEWKGSNNPTTIPDSYKARCTSLSGEKVEGEGDTKYLEFLKMCARDKNVGDLLSGSTLLSKDNGNDTKWKNRFKKYQAAKGSQNSYPIEAITLASGDSQDNAEHLKKLQDGCATQWNKSVTGNEDRSYLEAMKEWCSAEVTKNDQ</sequence>
<evidence type="ECO:0000313" key="1">
    <source>
        <dbReference type="EMBL" id="AEW45200.1"/>
    </source>
</evidence>
<reference evidence="1 2" key="1">
    <citation type="journal article" date="2012" name="J. Bacteriol.">
        <title>Complete genome sequence of Mycoplasma haemocanis strain Illinois.</title>
        <authorList>
            <person name="do Nascimento N.C."/>
            <person name="Guimaraes A.M."/>
            <person name="Santos A.P."/>
            <person name="Sanmiguel P.J."/>
            <person name="Messick J.B."/>
        </authorList>
    </citation>
    <scope>NUCLEOTIDE SEQUENCE [LARGE SCALE GENOMIC DNA]</scope>
    <source>
        <strain evidence="1 2">Illinois</strain>
    </source>
</reference>
<dbReference type="HOGENOM" id="CLU_098620_1_0_14"/>
<dbReference type="Proteomes" id="UP000009135">
    <property type="component" value="Chromosome"/>
</dbReference>